<keyword evidence="2" id="KW-1185">Reference proteome</keyword>
<proteinExistence type="predicted"/>
<comment type="caution">
    <text evidence="1">The sequence shown here is derived from an EMBL/GenBank/DDBJ whole genome shotgun (WGS) entry which is preliminary data.</text>
</comment>
<reference evidence="1" key="1">
    <citation type="submission" date="2023-06" db="EMBL/GenBank/DDBJ databases">
        <title>Conoideocrella luteorostrata (Hypocreales: Clavicipitaceae), a potential biocontrol fungus for elongate hemlock scale in United States Christmas tree production areas.</title>
        <authorList>
            <person name="Barrett H."/>
            <person name="Lovett B."/>
            <person name="Macias A.M."/>
            <person name="Stajich J.E."/>
            <person name="Kasson M.T."/>
        </authorList>
    </citation>
    <scope>NUCLEOTIDE SEQUENCE</scope>
    <source>
        <strain evidence="1">ARSEF 14590</strain>
    </source>
</reference>
<protein>
    <submittedName>
        <fullName evidence="1">Uncharacterized protein</fullName>
    </submittedName>
</protein>
<evidence type="ECO:0000313" key="2">
    <source>
        <dbReference type="Proteomes" id="UP001251528"/>
    </source>
</evidence>
<gene>
    <name evidence="1" type="ORF">QQS21_000156</name>
</gene>
<sequence>MGLATVLIVIPASIITATSYVLGKRTIPARTAWNKTVKKRVAATWIVLSQIDSIKMIGPGSLPADKLHQLRESEMKQSVTYRIVYTVTHATGSSTCATPSIRRITDSVEYIKAADRILMIENDGSITSTT</sequence>
<dbReference type="Proteomes" id="UP001251528">
    <property type="component" value="Unassembled WGS sequence"/>
</dbReference>
<accession>A0AAJ0CZ61</accession>
<dbReference type="EMBL" id="JASWJB010000002">
    <property type="protein sequence ID" value="KAK2616779.1"/>
    <property type="molecule type" value="Genomic_DNA"/>
</dbReference>
<name>A0AAJ0CZ61_9HYPO</name>
<evidence type="ECO:0000313" key="1">
    <source>
        <dbReference type="EMBL" id="KAK2616779.1"/>
    </source>
</evidence>
<organism evidence="1 2">
    <name type="scientific">Conoideocrella luteorostrata</name>
    <dbReference type="NCBI Taxonomy" id="1105319"/>
    <lineage>
        <taxon>Eukaryota</taxon>
        <taxon>Fungi</taxon>
        <taxon>Dikarya</taxon>
        <taxon>Ascomycota</taxon>
        <taxon>Pezizomycotina</taxon>
        <taxon>Sordariomycetes</taxon>
        <taxon>Hypocreomycetidae</taxon>
        <taxon>Hypocreales</taxon>
        <taxon>Clavicipitaceae</taxon>
        <taxon>Conoideocrella</taxon>
    </lineage>
</organism>
<dbReference type="AlphaFoldDB" id="A0AAJ0CZ61"/>